<proteinExistence type="predicted"/>
<name>A0A7Y9FPS8_9SPHN</name>
<keyword evidence="2" id="KW-1185">Reference proteome</keyword>
<evidence type="ECO:0000313" key="1">
    <source>
        <dbReference type="EMBL" id="NYD91078.1"/>
    </source>
</evidence>
<reference evidence="1 2" key="1">
    <citation type="submission" date="2020-07" db="EMBL/GenBank/DDBJ databases">
        <authorList>
            <person name="Partida-Martinez L."/>
            <person name="Huntemann M."/>
            <person name="Clum A."/>
            <person name="Wang J."/>
            <person name="Palaniappan K."/>
            <person name="Ritter S."/>
            <person name="Chen I.-M."/>
            <person name="Stamatis D."/>
            <person name="Reddy T."/>
            <person name="O'Malley R."/>
            <person name="Daum C."/>
            <person name="Shapiro N."/>
            <person name="Ivanova N."/>
            <person name="Kyrpides N."/>
            <person name="Woyke T."/>
        </authorList>
    </citation>
    <scope>NUCLEOTIDE SEQUENCE [LARGE SCALE GENOMIC DNA]</scope>
    <source>
        <strain evidence="1 2">AS2.3</strain>
    </source>
</reference>
<organism evidence="1 2">
    <name type="scientific">Sphingomonas melonis</name>
    <dbReference type="NCBI Taxonomy" id="152682"/>
    <lineage>
        <taxon>Bacteria</taxon>
        <taxon>Pseudomonadati</taxon>
        <taxon>Pseudomonadota</taxon>
        <taxon>Alphaproteobacteria</taxon>
        <taxon>Sphingomonadales</taxon>
        <taxon>Sphingomonadaceae</taxon>
        <taxon>Sphingomonas</taxon>
    </lineage>
</organism>
<gene>
    <name evidence="1" type="ORF">HD841_002885</name>
</gene>
<dbReference type="Pfam" id="PF20137">
    <property type="entry name" value="BubE"/>
    <property type="match status" value="1"/>
</dbReference>
<dbReference type="RefSeq" id="WP_179509523.1">
    <property type="nucleotide sequence ID" value="NZ_JACCBY010000004.1"/>
</dbReference>
<sequence>MSPPARKVRMVGDAEYRDQAEATLGQPGDASLILRGRPRAIVMACPDGCGETLVVNLDGRAGKAWRFDMRRGGLTLFPSVWRDGGCGSHFIVWRGHILWCGRFERDNLEPDYDATIEGLVLAAMDVEEARSAVQLADAIDELVWDANRAAIRLVRRGAAKSWKIEGQWVFTRLV</sequence>
<accession>A0A7Y9FPS8</accession>
<dbReference type="AlphaFoldDB" id="A0A7Y9FPS8"/>
<comment type="caution">
    <text evidence="1">The sequence shown here is derived from an EMBL/GenBank/DDBJ whole genome shotgun (WGS) entry which is preliminary data.</text>
</comment>
<reference evidence="1 2" key="2">
    <citation type="submission" date="2020-08" db="EMBL/GenBank/DDBJ databases">
        <title>The Agave Microbiome: Exploring the role of microbial communities in plant adaptations to desert environments.</title>
        <authorList>
            <person name="Partida-Martinez L.P."/>
        </authorList>
    </citation>
    <scope>NUCLEOTIDE SEQUENCE [LARGE SCALE GENOMIC DNA]</scope>
    <source>
        <strain evidence="1 2">AS2.3</strain>
    </source>
</reference>
<dbReference type="InterPro" id="IPR045384">
    <property type="entry name" value="DUF6527"/>
</dbReference>
<evidence type="ECO:0000313" key="2">
    <source>
        <dbReference type="Proteomes" id="UP000517753"/>
    </source>
</evidence>
<dbReference type="EMBL" id="JACCBY010000004">
    <property type="protein sequence ID" value="NYD91078.1"/>
    <property type="molecule type" value="Genomic_DNA"/>
</dbReference>
<dbReference type="Proteomes" id="UP000517753">
    <property type="component" value="Unassembled WGS sequence"/>
</dbReference>
<protein>
    <submittedName>
        <fullName evidence="1">Uncharacterized protein</fullName>
    </submittedName>
</protein>